<dbReference type="EMBL" id="CACSLK010011299">
    <property type="protein sequence ID" value="CAA0812954.1"/>
    <property type="molecule type" value="Genomic_DNA"/>
</dbReference>
<dbReference type="PANTHER" id="PTHR33929">
    <property type="entry name" value="MEMBRANE-ASSOCIATED KINASE REGULATOR 2-RELATED"/>
    <property type="match status" value="1"/>
</dbReference>
<dbReference type="InterPro" id="IPR039619">
    <property type="entry name" value="MAKR2/5"/>
</dbReference>
<name>A0A9N7MJH1_STRHE</name>
<protein>
    <recommendedName>
        <fullName evidence="4">Membrane-associated kinase regulator 2</fullName>
    </recommendedName>
</protein>
<reference evidence="2" key="1">
    <citation type="submission" date="2019-12" db="EMBL/GenBank/DDBJ databases">
        <authorList>
            <person name="Scholes J."/>
        </authorList>
    </citation>
    <scope>NUCLEOTIDE SEQUENCE</scope>
</reference>
<feature type="region of interest" description="Disordered" evidence="1">
    <location>
        <begin position="245"/>
        <end position="271"/>
    </location>
</feature>
<dbReference type="Proteomes" id="UP001153555">
    <property type="component" value="Unassembled WGS sequence"/>
</dbReference>
<dbReference type="AlphaFoldDB" id="A0A9N7MJH1"/>
<feature type="compositionally biased region" description="Polar residues" evidence="1">
    <location>
        <begin position="299"/>
        <end position="309"/>
    </location>
</feature>
<evidence type="ECO:0000313" key="2">
    <source>
        <dbReference type="EMBL" id="CAA0812954.1"/>
    </source>
</evidence>
<evidence type="ECO:0008006" key="4">
    <source>
        <dbReference type="Google" id="ProtNLM"/>
    </source>
</evidence>
<feature type="region of interest" description="Disordered" evidence="1">
    <location>
        <begin position="125"/>
        <end position="151"/>
    </location>
</feature>
<evidence type="ECO:0000313" key="3">
    <source>
        <dbReference type="Proteomes" id="UP001153555"/>
    </source>
</evidence>
<gene>
    <name evidence="2" type="ORF">SHERM_13513</name>
</gene>
<feature type="compositionally biased region" description="Polar residues" evidence="1">
    <location>
        <begin position="131"/>
        <end position="145"/>
    </location>
</feature>
<keyword evidence="3" id="KW-1185">Reference proteome</keyword>
<comment type="caution">
    <text evidence="2">The sequence shown here is derived from an EMBL/GenBank/DDBJ whole genome shotgun (WGS) entry which is preliminary data.</text>
</comment>
<accession>A0A9N7MJH1</accession>
<feature type="compositionally biased region" description="Basic and acidic residues" evidence="1">
    <location>
        <begin position="310"/>
        <end position="328"/>
    </location>
</feature>
<dbReference type="GO" id="GO:0005886">
    <property type="term" value="C:plasma membrane"/>
    <property type="evidence" value="ECO:0007669"/>
    <property type="project" value="InterPro"/>
</dbReference>
<evidence type="ECO:0000256" key="1">
    <source>
        <dbReference type="SAM" id="MobiDB-lite"/>
    </source>
</evidence>
<organism evidence="2 3">
    <name type="scientific">Striga hermonthica</name>
    <name type="common">Purple witchweed</name>
    <name type="synonym">Buchnera hermonthica</name>
    <dbReference type="NCBI Taxonomy" id="68872"/>
    <lineage>
        <taxon>Eukaryota</taxon>
        <taxon>Viridiplantae</taxon>
        <taxon>Streptophyta</taxon>
        <taxon>Embryophyta</taxon>
        <taxon>Tracheophyta</taxon>
        <taxon>Spermatophyta</taxon>
        <taxon>Magnoliopsida</taxon>
        <taxon>eudicotyledons</taxon>
        <taxon>Gunneridae</taxon>
        <taxon>Pentapetalae</taxon>
        <taxon>asterids</taxon>
        <taxon>lamiids</taxon>
        <taxon>Lamiales</taxon>
        <taxon>Orobanchaceae</taxon>
        <taxon>Buchnereae</taxon>
        <taxon>Striga</taxon>
    </lineage>
</organism>
<proteinExistence type="predicted"/>
<sequence>MEALGILRFWRNAGAGASAVSIPGVYLARNPVSGTDEEETDDDDSFFDLVIRSPEYEIVAKNRNEGLKDILMRKNDYSSSKPRSPVSILRRGPKFKVFIQGFRKQRRREKNGPIAVESKANQVNRLRGSSKLEQSNRSAAKTGSEASFGPVFPRDNSLRTKMLKESCECGASSDVLAVGEKSVPRYMKLIKPFYAKAASKARSSEFSTPSSSPLTAPANLSPRKFCEVSRVGSFKVITRGLGKSRTASAAGRGKSRPASAADGPPPLCRRDDLLMEQHDGIQGAILHCKKSFNNSSYQEISQLSRAASDNSREKMRRNTFDEQKRCSI</sequence>
<dbReference type="PANTHER" id="PTHR33929:SF10">
    <property type="entry name" value="MEMBRANE-ASSOCIATED KINASE REGULATOR 2-RELATED"/>
    <property type="match status" value="1"/>
</dbReference>
<feature type="region of interest" description="Disordered" evidence="1">
    <location>
        <begin position="299"/>
        <end position="328"/>
    </location>
</feature>
<dbReference type="OrthoDB" id="689803at2759"/>